<organism evidence="1 2">
    <name type="scientific">Adonisia turfae CCMR0082</name>
    <dbReference type="NCBI Taxonomy" id="2304604"/>
    <lineage>
        <taxon>Bacteria</taxon>
        <taxon>Bacillati</taxon>
        <taxon>Cyanobacteriota</taxon>
        <taxon>Adonisia</taxon>
        <taxon>Adonisia turfae</taxon>
    </lineage>
</organism>
<protein>
    <submittedName>
        <fullName evidence="1">Uncharacterized protein</fullName>
    </submittedName>
</protein>
<evidence type="ECO:0000313" key="2">
    <source>
        <dbReference type="Proteomes" id="UP000473574"/>
    </source>
</evidence>
<gene>
    <name evidence="1" type="ORF">D0962_21110</name>
</gene>
<dbReference type="AlphaFoldDB" id="A0A6M0S9S8"/>
<dbReference type="RefSeq" id="WP_163666203.1">
    <property type="nucleotide sequence ID" value="NZ_QZCE01000002.1"/>
</dbReference>
<dbReference type="Proteomes" id="UP000473574">
    <property type="component" value="Unassembled WGS sequence"/>
</dbReference>
<accession>A0A6M0S9S8</accession>
<reference evidence="1 2" key="1">
    <citation type="journal article" date="2020" name="Microb. Ecol.">
        <title>Ecogenomics of the Marine Benthic Filamentous Cyanobacterium Adonisia.</title>
        <authorList>
            <person name="Walter J.M."/>
            <person name="Coutinho F.H."/>
            <person name="Leomil L."/>
            <person name="Hargreaves P.I."/>
            <person name="Campeao M.E."/>
            <person name="Vieira V.V."/>
            <person name="Silva B.S."/>
            <person name="Fistarol G.O."/>
            <person name="Salomon P.S."/>
            <person name="Sawabe T."/>
            <person name="Mino S."/>
            <person name="Hosokawa M."/>
            <person name="Miyashita H."/>
            <person name="Maruyama F."/>
            <person name="van Verk M.C."/>
            <person name="Dutilh B.E."/>
            <person name="Thompson C.C."/>
            <person name="Thompson F.L."/>
        </authorList>
    </citation>
    <scope>NUCLEOTIDE SEQUENCE [LARGE SCALE GENOMIC DNA]</scope>
    <source>
        <strain evidence="1 2">CCMR0082</strain>
    </source>
</reference>
<dbReference type="EMBL" id="QZCE01000002">
    <property type="protein sequence ID" value="NEZ65244.1"/>
    <property type="molecule type" value="Genomic_DNA"/>
</dbReference>
<proteinExistence type="predicted"/>
<comment type="caution">
    <text evidence="1">The sequence shown here is derived from an EMBL/GenBank/DDBJ whole genome shotgun (WGS) entry which is preliminary data.</text>
</comment>
<sequence>MKGLAEQGIKHTPEDIVRIRQTPTGETVFLEKGNSRAGLEHIVKKYGEDFARKGISEEQIPDVVITAVTEGKLVGNQGSRPIYETVINGVKQRIAVTVGNNGFIVGANPAQ</sequence>
<evidence type="ECO:0000313" key="1">
    <source>
        <dbReference type="EMBL" id="NEZ65244.1"/>
    </source>
</evidence>
<name>A0A6M0S9S8_9CYAN</name>